<gene>
    <name evidence="1" type="ORF">GGD41_000787</name>
</gene>
<evidence type="ECO:0000313" key="2">
    <source>
        <dbReference type="Proteomes" id="UP000572540"/>
    </source>
</evidence>
<protein>
    <submittedName>
        <fullName evidence="1">Uncharacterized protein</fullName>
    </submittedName>
</protein>
<evidence type="ECO:0000313" key="1">
    <source>
        <dbReference type="EMBL" id="NYH13559.1"/>
    </source>
</evidence>
<accession>A0A7Y9W3I0</accession>
<comment type="caution">
    <text evidence="1">The sequence shown here is derived from an EMBL/GenBank/DDBJ whole genome shotgun (WGS) entry which is preliminary data.</text>
</comment>
<reference evidence="1 2" key="1">
    <citation type="submission" date="2020-07" db="EMBL/GenBank/DDBJ databases">
        <title>Exploring microbial biodiversity for novel pathways involved in the catabolism of aromatic compounds derived from lignin.</title>
        <authorList>
            <person name="Elkins J."/>
        </authorList>
    </citation>
    <scope>NUCLEOTIDE SEQUENCE [LARGE SCALE GENOMIC DNA]</scope>
    <source>
        <strain evidence="1 2">H2C3B</strain>
    </source>
</reference>
<organism evidence="1 2">
    <name type="scientific">Paraburkholderia bryophila</name>
    <dbReference type="NCBI Taxonomy" id="420952"/>
    <lineage>
        <taxon>Bacteria</taxon>
        <taxon>Pseudomonadati</taxon>
        <taxon>Pseudomonadota</taxon>
        <taxon>Betaproteobacteria</taxon>
        <taxon>Burkholderiales</taxon>
        <taxon>Burkholderiaceae</taxon>
        <taxon>Paraburkholderia</taxon>
    </lineage>
</organism>
<sequence length="147" mass="16108">MTAQNPMTRAQFEAVANEFRVPVQVAGLRVGIIDKYVADSATPLDLRKGLTRALQATLPKSVPLSIRGDATCFTGDMFGPHEQKVRAAVIEAAHQSPVLRQVVEVDRSGRETTSFYGQKRSWMAAYSGPVQRMTKIDGQPVKIPLVL</sequence>
<dbReference type="Proteomes" id="UP000572540">
    <property type="component" value="Unassembled WGS sequence"/>
</dbReference>
<dbReference type="AlphaFoldDB" id="A0A7Y9W3I0"/>
<name>A0A7Y9W3I0_9BURK</name>
<dbReference type="EMBL" id="JACCAU010000001">
    <property type="protein sequence ID" value="NYH13559.1"/>
    <property type="molecule type" value="Genomic_DNA"/>
</dbReference>
<dbReference type="RefSeq" id="WP_179703326.1">
    <property type="nucleotide sequence ID" value="NZ_JACCAU010000001.1"/>
</dbReference>
<proteinExistence type="predicted"/>